<evidence type="ECO:0000313" key="2">
    <source>
        <dbReference type="Proteomes" id="UP000254968"/>
    </source>
</evidence>
<proteinExistence type="predicted"/>
<evidence type="ECO:0000313" key="1">
    <source>
        <dbReference type="EMBL" id="STX28450.1"/>
    </source>
</evidence>
<accession>A0A378I149</accession>
<dbReference type="SUPFAM" id="SSF53335">
    <property type="entry name" value="S-adenosyl-L-methionine-dependent methyltransferases"/>
    <property type="match status" value="1"/>
</dbReference>
<dbReference type="RefSeq" id="WP_115302196.1">
    <property type="nucleotide sequence ID" value="NZ_CAAAHO010000001.1"/>
</dbReference>
<dbReference type="EMBL" id="UGNV01000001">
    <property type="protein sequence ID" value="STX28450.1"/>
    <property type="molecule type" value="Genomic_DNA"/>
</dbReference>
<keyword evidence="2" id="KW-1185">Reference proteome</keyword>
<organism evidence="1 2">
    <name type="scientific">Legionella beliardensis</name>
    <dbReference type="NCBI Taxonomy" id="91822"/>
    <lineage>
        <taxon>Bacteria</taxon>
        <taxon>Pseudomonadati</taxon>
        <taxon>Pseudomonadota</taxon>
        <taxon>Gammaproteobacteria</taxon>
        <taxon>Legionellales</taxon>
        <taxon>Legionellaceae</taxon>
        <taxon>Legionella</taxon>
    </lineage>
</organism>
<dbReference type="Proteomes" id="UP000254968">
    <property type="component" value="Unassembled WGS sequence"/>
</dbReference>
<gene>
    <name evidence="1" type="ORF">NCTC13315_00980</name>
</gene>
<dbReference type="OrthoDB" id="9782445at2"/>
<dbReference type="AlphaFoldDB" id="A0A378I149"/>
<protein>
    <submittedName>
        <fullName evidence="1">Uncharacterized protein</fullName>
    </submittedName>
</protein>
<dbReference type="Gene3D" id="3.40.50.150">
    <property type="entry name" value="Vaccinia Virus protein VP39"/>
    <property type="match status" value="1"/>
</dbReference>
<name>A0A378I149_9GAMM</name>
<reference evidence="1 2" key="1">
    <citation type="submission" date="2018-06" db="EMBL/GenBank/DDBJ databases">
        <authorList>
            <consortium name="Pathogen Informatics"/>
            <person name="Doyle S."/>
        </authorList>
    </citation>
    <scope>NUCLEOTIDE SEQUENCE [LARGE SCALE GENOMIC DNA]</scope>
    <source>
        <strain evidence="1 2">NCTC13315</strain>
    </source>
</reference>
<sequence length="263" mass="30849">MESIIQLDNIYYRSKKRIKELGEVFTPDSYTEAMLSLLAHDKNFSWANENTVFFEPCCGHGNIVLVIFSKRLEAFFYNSKRYSKNYSAFYAVANAINTLWAIDIDSQNIADCRSRLFRKSLDFLKNKLKISDYEKLINRDKNFFAHLLCSIYWHIHENEMLSAVEKNKKHSKLNAQKTKASAGWLNKNKIRPLNFQLTWTAYFVQQIAKNSTPILFKKAMKFIEDINSNYGTKNKAFDFAKNLYGVKQNREMDLEGRCNQILH</sequence>
<dbReference type="InterPro" id="IPR029063">
    <property type="entry name" value="SAM-dependent_MTases_sf"/>
</dbReference>